<evidence type="ECO:0000313" key="4">
    <source>
        <dbReference type="EMBL" id="MXO75092.1"/>
    </source>
</evidence>
<feature type="domain" description="Peptidase M14" evidence="3">
    <location>
        <begin position="122"/>
        <end position="380"/>
    </location>
</feature>
<dbReference type="Proteomes" id="UP000439522">
    <property type="component" value="Unassembled WGS sequence"/>
</dbReference>
<keyword evidence="5" id="KW-1185">Reference proteome</keyword>
<dbReference type="OrthoDB" id="5490902at2"/>
<evidence type="ECO:0000313" key="5">
    <source>
        <dbReference type="Proteomes" id="UP000439522"/>
    </source>
</evidence>
<comment type="cofactor">
    <cofactor evidence="1">
        <name>Zn(2+)</name>
        <dbReference type="ChEBI" id="CHEBI:29105"/>
    </cofactor>
</comment>
<dbReference type="InterPro" id="IPR000834">
    <property type="entry name" value="Peptidase_M14"/>
</dbReference>
<evidence type="ECO:0000256" key="1">
    <source>
        <dbReference type="ARBA" id="ARBA00001947"/>
    </source>
</evidence>
<dbReference type="Gene3D" id="2.60.40.3120">
    <property type="match status" value="1"/>
</dbReference>
<reference evidence="4 5" key="1">
    <citation type="submission" date="2019-12" db="EMBL/GenBank/DDBJ databases">
        <title>Genomic-based taxomic classification of the family Erythrobacteraceae.</title>
        <authorList>
            <person name="Xu L."/>
        </authorList>
    </citation>
    <scope>NUCLEOTIDE SEQUENCE [LARGE SCALE GENOMIC DNA]</scope>
    <source>
        <strain evidence="4 5">100921-2</strain>
    </source>
</reference>
<dbReference type="EMBL" id="WTZA01000001">
    <property type="protein sequence ID" value="MXO75092.1"/>
    <property type="molecule type" value="Genomic_DNA"/>
</dbReference>
<dbReference type="GO" id="GO:0008270">
    <property type="term" value="F:zinc ion binding"/>
    <property type="evidence" value="ECO:0007669"/>
    <property type="project" value="InterPro"/>
</dbReference>
<proteinExistence type="inferred from homology"/>
<dbReference type="InterPro" id="IPR050821">
    <property type="entry name" value="Cytosolic_carboxypeptidase"/>
</dbReference>
<dbReference type="CDD" id="cd06234">
    <property type="entry name" value="M14_PaCCP-like"/>
    <property type="match status" value="1"/>
</dbReference>
<dbReference type="GO" id="GO:0004181">
    <property type="term" value="F:metallocarboxypeptidase activity"/>
    <property type="evidence" value="ECO:0007669"/>
    <property type="project" value="InterPro"/>
</dbReference>
<dbReference type="Pfam" id="PF00246">
    <property type="entry name" value="Peptidase_M14"/>
    <property type="match status" value="1"/>
</dbReference>
<comment type="caution">
    <text evidence="4">The sequence shown here is derived from an EMBL/GenBank/DDBJ whole genome shotgun (WGS) entry which is preliminary data.</text>
</comment>
<sequence length="385" mass="42662">MATETSSHPIRIDAQFDSGNIEVLSIDGATARLTIPADHQSEFRQWFHFRVTGAAGRKLTLKIVDLGTSAYPEGWPGYRACVSEDRDFWGRADSTYDKDANGGTLTITYTPASGIAWFAYFAPYSMERHHDLVAEAAASEGVSYRHLGNTLDGQPIDCLELGEGENQVWLYARQHPGESMAEWWMEGALECLTDPADPVARKLRQLCTFHIVPNCNPDGSRRGHLRTNAAGTNLNREWHEPSPEKSPEVLAIRNAMDETGVDFAMDVHGDEAIAAVFLAGFEGIPSWSDALGEKYTRYQRILERRTPDFQTAKGYEVARPGTANLAMSTNQLAERFGACSMTLEMPFKDNDDLPDAAQGWSPERSKLLARDCLASLLEWLETPAA</sequence>
<comment type="similarity">
    <text evidence="2">Belongs to the peptidase M14 family.</text>
</comment>
<dbReference type="Pfam" id="PF18027">
    <property type="entry name" value="Pepdidase_M14_N"/>
    <property type="match status" value="1"/>
</dbReference>
<evidence type="ECO:0000259" key="3">
    <source>
        <dbReference type="PROSITE" id="PS52035"/>
    </source>
</evidence>
<dbReference type="SUPFAM" id="SSF53187">
    <property type="entry name" value="Zn-dependent exopeptidases"/>
    <property type="match status" value="1"/>
</dbReference>
<dbReference type="GO" id="GO:0006508">
    <property type="term" value="P:proteolysis"/>
    <property type="evidence" value="ECO:0007669"/>
    <property type="project" value="InterPro"/>
</dbReference>
<feature type="active site" description="Proton donor/acceptor" evidence="2">
    <location>
        <position position="344"/>
    </location>
</feature>
<dbReference type="PANTHER" id="PTHR12756">
    <property type="entry name" value="CYTOSOLIC CARBOXYPEPTIDASE"/>
    <property type="match status" value="1"/>
</dbReference>
<evidence type="ECO:0000256" key="2">
    <source>
        <dbReference type="PROSITE-ProRule" id="PRU01379"/>
    </source>
</evidence>
<name>A0A6I4TCY4_9SPHN</name>
<dbReference type="PANTHER" id="PTHR12756:SF11">
    <property type="entry name" value="CYTOSOLIC CARBOXYPEPTIDASE 1"/>
    <property type="match status" value="1"/>
</dbReference>
<dbReference type="Gene3D" id="3.40.630.10">
    <property type="entry name" value="Zn peptidases"/>
    <property type="match status" value="1"/>
</dbReference>
<organism evidence="4 5">
    <name type="scientific">Tsuneonella aeria</name>
    <dbReference type="NCBI Taxonomy" id="1837929"/>
    <lineage>
        <taxon>Bacteria</taxon>
        <taxon>Pseudomonadati</taxon>
        <taxon>Pseudomonadota</taxon>
        <taxon>Alphaproteobacteria</taxon>
        <taxon>Sphingomonadales</taxon>
        <taxon>Erythrobacteraceae</taxon>
        <taxon>Tsuneonella</taxon>
    </lineage>
</organism>
<gene>
    <name evidence="4" type="ORF">GRI40_07675</name>
</gene>
<protein>
    <recommendedName>
        <fullName evidence="3">Peptidase M14 domain-containing protein</fullName>
    </recommendedName>
</protein>
<dbReference type="AlphaFoldDB" id="A0A6I4TCY4"/>
<accession>A0A6I4TCY4</accession>
<dbReference type="InterPro" id="IPR040626">
    <property type="entry name" value="Pepdidase_M14_N"/>
</dbReference>
<dbReference type="PROSITE" id="PS52035">
    <property type="entry name" value="PEPTIDASE_M14"/>
    <property type="match status" value="1"/>
</dbReference>